<keyword evidence="5" id="KW-0812">Transmembrane</keyword>
<reference evidence="7" key="1">
    <citation type="submission" date="2022-03" db="EMBL/GenBank/DDBJ databases">
        <title>Draft genome sequence of Aduncisulcus paluster, a free-living microaerophilic Fornicata.</title>
        <authorList>
            <person name="Yuyama I."/>
            <person name="Kume K."/>
            <person name="Tamura T."/>
            <person name="Inagaki Y."/>
            <person name="Hashimoto T."/>
        </authorList>
    </citation>
    <scope>NUCLEOTIDE SEQUENCE</scope>
    <source>
        <strain evidence="7">NY0171</strain>
    </source>
</reference>
<dbReference type="Proteomes" id="UP001057375">
    <property type="component" value="Unassembled WGS sequence"/>
</dbReference>
<dbReference type="Gene3D" id="3.60.21.10">
    <property type="match status" value="1"/>
</dbReference>
<organism evidence="7 8">
    <name type="scientific">Aduncisulcus paluster</name>
    <dbReference type="NCBI Taxonomy" id="2918883"/>
    <lineage>
        <taxon>Eukaryota</taxon>
        <taxon>Metamonada</taxon>
        <taxon>Carpediemonas-like organisms</taxon>
        <taxon>Aduncisulcus</taxon>
    </lineage>
</organism>
<dbReference type="EC" id="3.1.3.16" evidence="4"/>
<evidence type="ECO:0000256" key="3">
    <source>
        <dbReference type="ARBA" id="ARBA00023211"/>
    </source>
</evidence>
<evidence type="ECO:0000313" key="8">
    <source>
        <dbReference type="Proteomes" id="UP001057375"/>
    </source>
</evidence>
<dbReference type="PANTHER" id="PTHR45619">
    <property type="entry name" value="SERINE/THREONINE-PROTEIN PHOSPHATASE PP2A-RELATED"/>
    <property type="match status" value="1"/>
</dbReference>
<accession>A0ABQ5K2G5</accession>
<dbReference type="SUPFAM" id="SSF56300">
    <property type="entry name" value="Metallo-dependent phosphatases"/>
    <property type="match status" value="1"/>
</dbReference>
<dbReference type="InterPro" id="IPR004843">
    <property type="entry name" value="Calcineurin-like_PHP"/>
</dbReference>
<keyword evidence="1" id="KW-0479">Metal-binding</keyword>
<keyword evidence="2 4" id="KW-0378">Hydrolase</keyword>
<dbReference type="InterPro" id="IPR006186">
    <property type="entry name" value="Ser/Thr-sp_prot-phosphatase"/>
</dbReference>
<dbReference type="InterPro" id="IPR029052">
    <property type="entry name" value="Metallo-depent_PP-like"/>
</dbReference>
<dbReference type="Pfam" id="PF00149">
    <property type="entry name" value="Metallophos"/>
    <property type="match status" value="1"/>
</dbReference>
<dbReference type="EMBL" id="BQXS01012645">
    <property type="protein sequence ID" value="GKT26290.1"/>
    <property type="molecule type" value="Genomic_DNA"/>
</dbReference>
<evidence type="ECO:0000256" key="5">
    <source>
        <dbReference type="SAM" id="Phobius"/>
    </source>
</evidence>
<evidence type="ECO:0000313" key="7">
    <source>
        <dbReference type="EMBL" id="GKT26290.1"/>
    </source>
</evidence>
<sequence length="386" mass="44312">MDIDKFAEKLYKGELLREKEIEFVCEKVKEILLKEDNVVNLKAPISIVGDIHGQFYDLLELFRICGRAPNTNFLFLGDYVDRGYYSVECVLLLLVLKVRYPQRITLLRGNHESRQVTQVYGFYDEASRKFGHHRVWKLLTDVFDFLPLASLLESEVLCVHGGLSPSIDSIDDIRSLNRFRELSEGVIGFDLMWSDPDERPGWGASARGAGYTFGKDISKQFNKSNKLTLVVRAHQLAMEGYTWLHDRSVVTVFSAPNYCTRCNNQAAVMELDEHLSYTFIQYDAAPRQGSTQVTRRVPDYFFSVRDSNFEVDISRERIIFKNNNGKKISLPWGLKLRKEPLKEDQDVGVSLLVVAGLTGIAGIYGLITSWNNIKIRFKQSQKKKRM</sequence>
<feature type="domain" description="Serine/threonine specific protein phosphatases" evidence="6">
    <location>
        <begin position="107"/>
        <end position="112"/>
    </location>
</feature>
<comment type="caution">
    <text evidence="7">The sequence shown here is derived from an EMBL/GenBank/DDBJ whole genome shotgun (WGS) entry which is preliminary data.</text>
</comment>
<feature type="transmembrane region" description="Helical" evidence="5">
    <location>
        <begin position="347"/>
        <end position="367"/>
    </location>
</feature>
<evidence type="ECO:0000259" key="6">
    <source>
        <dbReference type="PROSITE" id="PS00125"/>
    </source>
</evidence>
<protein>
    <recommendedName>
        <fullName evidence="4">Serine/threonine-protein phosphatase</fullName>
        <ecNumber evidence="4">3.1.3.16</ecNumber>
    </recommendedName>
</protein>
<evidence type="ECO:0000256" key="4">
    <source>
        <dbReference type="RuleBase" id="RU004273"/>
    </source>
</evidence>
<keyword evidence="3" id="KW-0464">Manganese</keyword>
<gene>
    <name evidence="7" type="ORF">ADUPG1_013309</name>
</gene>
<dbReference type="PROSITE" id="PS00125">
    <property type="entry name" value="SER_THR_PHOSPHATASE"/>
    <property type="match status" value="1"/>
</dbReference>
<evidence type="ECO:0000256" key="2">
    <source>
        <dbReference type="ARBA" id="ARBA00022801"/>
    </source>
</evidence>
<dbReference type="PRINTS" id="PR00114">
    <property type="entry name" value="STPHPHTASE"/>
</dbReference>
<evidence type="ECO:0000256" key="1">
    <source>
        <dbReference type="ARBA" id="ARBA00022723"/>
    </source>
</evidence>
<keyword evidence="5" id="KW-1133">Transmembrane helix</keyword>
<dbReference type="SMART" id="SM00156">
    <property type="entry name" value="PP2Ac"/>
    <property type="match status" value="1"/>
</dbReference>
<comment type="catalytic activity">
    <reaction evidence="4">
        <text>O-phospho-L-threonyl-[protein] + H2O = L-threonyl-[protein] + phosphate</text>
        <dbReference type="Rhea" id="RHEA:47004"/>
        <dbReference type="Rhea" id="RHEA-COMP:11060"/>
        <dbReference type="Rhea" id="RHEA-COMP:11605"/>
        <dbReference type="ChEBI" id="CHEBI:15377"/>
        <dbReference type="ChEBI" id="CHEBI:30013"/>
        <dbReference type="ChEBI" id="CHEBI:43474"/>
        <dbReference type="ChEBI" id="CHEBI:61977"/>
        <dbReference type="EC" id="3.1.3.16"/>
    </reaction>
</comment>
<name>A0ABQ5K2G5_9EUKA</name>
<proteinExistence type="inferred from homology"/>
<dbReference type="InterPro" id="IPR047129">
    <property type="entry name" value="PPA2-like"/>
</dbReference>
<keyword evidence="5" id="KW-0472">Membrane</keyword>
<keyword evidence="8" id="KW-1185">Reference proteome</keyword>
<dbReference type="CDD" id="cd07415">
    <property type="entry name" value="MPP_PP2A_PP4_PP6"/>
    <property type="match status" value="1"/>
</dbReference>
<comment type="similarity">
    <text evidence="4">Belongs to the PPP phosphatase family.</text>
</comment>